<feature type="transmembrane region" description="Helical" evidence="10">
    <location>
        <begin position="41"/>
        <end position="65"/>
    </location>
</feature>
<dbReference type="EMBL" id="AMQN01006716">
    <property type="status" value="NOT_ANNOTATED_CDS"/>
    <property type="molecule type" value="Genomic_DNA"/>
</dbReference>
<reference evidence="12 14" key="2">
    <citation type="journal article" date="2013" name="Nature">
        <title>Insights into bilaterian evolution from three spiralian genomes.</title>
        <authorList>
            <person name="Simakov O."/>
            <person name="Marletaz F."/>
            <person name="Cho S.J."/>
            <person name="Edsinger-Gonzales E."/>
            <person name="Havlak P."/>
            <person name="Hellsten U."/>
            <person name="Kuo D.H."/>
            <person name="Larsson T."/>
            <person name="Lv J."/>
            <person name="Arendt D."/>
            <person name="Savage R."/>
            <person name="Osoegawa K."/>
            <person name="de Jong P."/>
            <person name="Grimwood J."/>
            <person name="Chapman J.A."/>
            <person name="Shapiro H."/>
            <person name="Aerts A."/>
            <person name="Otillar R.P."/>
            <person name="Terry A.Y."/>
            <person name="Boore J.L."/>
            <person name="Grigoriev I.V."/>
            <person name="Lindberg D.R."/>
            <person name="Seaver E.C."/>
            <person name="Weisblat D.A."/>
            <person name="Putnam N.H."/>
            <person name="Rokhsar D.S."/>
        </authorList>
    </citation>
    <scope>NUCLEOTIDE SEQUENCE</scope>
    <source>
        <strain evidence="12 14">I ESC-2004</strain>
    </source>
</reference>
<evidence type="ECO:0000313" key="13">
    <source>
        <dbReference type="EnsemblMetazoa" id="CapteP123524"/>
    </source>
</evidence>
<comment type="subcellular location">
    <subcellularLocation>
        <location evidence="1">Cell membrane</location>
        <topology evidence="1">Multi-pass membrane protein</topology>
    </subcellularLocation>
</comment>
<dbReference type="InterPro" id="IPR000276">
    <property type="entry name" value="GPCR_Rhodpsn"/>
</dbReference>
<keyword evidence="3 9" id="KW-0812">Transmembrane</keyword>
<dbReference type="PROSITE" id="PS50262">
    <property type="entry name" value="G_PROTEIN_RECEP_F1_2"/>
    <property type="match status" value="1"/>
</dbReference>
<feature type="transmembrane region" description="Helical" evidence="10">
    <location>
        <begin position="80"/>
        <end position="100"/>
    </location>
</feature>
<dbReference type="EMBL" id="KB299000">
    <property type="protein sequence ID" value="ELU08523.1"/>
    <property type="molecule type" value="Genomic_DNA"/>
</dbReference>
<evidence type="ECO:0000256" key="5">
    <source>
        <dbReference type="ARBA" id="ARBA00023040"/>
    </source>
</evidence>
<evidence type="ECO:0000313" key="12">
    <source>
        <dbReference type="EMBL" id="ELU08523.1"/>
    </source>
</evidence>
<keyword evidence="6 10" id="KW-0472">Membrane</keyword>
<dbReference type="AlphaFoldDB" id="R7UQY3"/>
<protein>
    <recommendedName>
        <fullName evidence="11">G-protein coupled receptors family 1 profile domain-containing protein</fullName>
    </recommendedName>
</protein>
<keyword evidence="5 9" id="KW-0297">G-protein coupled receptor</keyword>
<keyword evidence="7 9" id="KW-0675">Receptor</keyword>
<dbReference type="PRINTS" id="PR00237">
    <property type="entry name" value="GPCRRHODOPSN"/>
</dbReference>
<dbReference type="OrthoDB" id="10044919at2759"/>
<dbReference type="SMART" id="SM01381">
    <property type="entry name" value="7TM_GPCR_Srsx"/>
    <property type="match status" value="1"/>
</dbReference>
<gene>
    <name evidence="12" type="ORF">CAPTEDRAFT_123524</name>
</gene>
<dbReference type="InterPro" id="IPR017452">
    <property type="entry name" value="GPCR_Rhodpsn_7TM"/>
</dbReference>
<dbReference type="HOGENOM" id="CLU_009579_3_3_1"/>
<evidence type="ECO:0000256" key="8">
    <source>
        <dbReference type="ARBA" id="ARBA00023224"/>
    </source>
</evidence>
<feature type="transmembrane region" description="Helical" evidence="10">
    <location>
        <begin position="6"/>
        <end position="29"/>
    </location>
</feature>
<sequence>MAYLYLVVICTAVVSGTVGNSMVIAAVLITKKLKTVGNMFIVNLALADLCVTAFVDPFSIIGIILGEGWFVVRPVICETVASICLTSCFCSLLSIGTVSFNRYIHICHNELYPKIFTKTKSFFMCIALWVICFLAEMSCFIGWGDHSFDKKTLSCVWDRTADFSYTLFFALVGVAFPVTLISICYVRIYRFVNASKIRVGAQRDDGQPQKDFSNQRQESMRLARTLFIIFAVFAACWTPYAIIVVADRYDTYPMEIHIFSILVAHTNSSLNSILYGLTNANFREGYKQIAMFFFGWLPFSCLRRNASAELTCNSMTDNSNGKRNKTATTFETTAY</sequence>
<dbReference type="PROSITE" id="PS00237">
    <property type="entry name" value="G_PROTEIN_RECEP_F1_1"/>
    <property type="match status" value="1"/>
</dbReference>
<evidence type="ECO:0000256" key="2">
    <source>
        <dbReference type="ARBA" id="ARBA00022475"/>
    </source>
</evidence>
<evidence type="ECO:0000256" key="1">
    <source>
        <dbReference type="ARBA" id="ARBA00004651"/>
    </source>
</evidence>
<dbReference type="STRING" id="283909.R7UQY3"/>
<dbReference type="EnsemblMetazoa" id="CapteT123524">
    <property type="protein sequence ID" value="CapteP123524"/>
    <property type="gene ID" value="CapteG123524"/>
</dbReference>
<dbReference type="Gene3D" id="1.20.1070.10">
    <property type="entry name" value="Rhodopsin 7-helix transmembrane proteins"/>
    <property type="match status" value="1"/>
</dbReference>
<keyword evidence="14" id="KW-1185">Reference proteome</keyword>
<dbReference type="OMA" id="VCIISCT"/>
<evidence type="ECO:0000256" key="7">
    <source>
        <dbReference type="ARBA" id="ARBA00023170"/>
    </source>
</evidence>
<keyword evidence="2" id="KW-1003">Cell membrane</keyword>
<dbReference type="GO" id="GO:0004930">
    <property type="term" value="F:G protein-coupled receptor activity"/>
    <property type="evidence" value="ECO:0007669"/>
    <property type="project" value="UniProtKB-KW"/>
</dbReference>
<evidence type="ECO:0000259" key="11">
    <source>
        <dbReference type="PROSITE" id="PS50262"/>
    </source>
</evidence>
<name>R7UQY3_CAPTE</name>
<keyword evidence="8 9" id="KW-0807">Transducer</keyword>
<feature type="domain" description="G-protein coupled receptors family 1 profile" evidence="11">
    <location>
        <begin position="19"/>
        <end position="275"/>
    </location>
</feature>
<evidence type="ECO:0000313" key="14">
    <source>
        <dbReference type="Proteomes" id="UP000014760"/>
    </source>
</evidence>
<proteinExistence type="inferred from homology"/>
<dbReference type="PANTHER" id="PTHR24228">
    <property type="entry name" value="B2 BRADYKININ RECEPTOR/ANGIOTENSIN II RECEPTOR"/>
    <property type="match status" value="1"/>
</dbReference>
<reference evidence="14" key="1">
    <citation type="submission" date="2012-12" db="EMBL/GenBank/DDBJ databases">
        <authorList>
            <person name="Hellsten U."/>
            <person name="Grimwood J."/>
            <person name="Chapman J.A."/>
            <person name="Shapiro H."/>
            <person name="Aerts A."/>
            <person name="Otillar R.P."/>
            <person name="Terry A.Y."/>
            <person name="Boore J.L."/>
            <person name="Simakov O."/>
            <person name="Marletaz F."/>
            <person name="Cho S.-J."/>
            <person name="Edsinger-Gonzales E."/>
            <person name="Havlak P."/>
            <person name="Kuo D.-H."/>
            <person name="Larsson T."/>
            <person name="Lv J."/>
            <person name="Arendt D."/>
            <person name="Savage R."/>
            <person name="Osoegawa K."/>
            <person name="de Jong P."/>
            <person name="Lindberg D.R."/>
            <person name="Seaver E.C."/>
            <person name="Weisblat D.A."/>
            <person name="Putnam N.H."/>
            <person name="Grigoriev I.V."/>
            <person name="Rokhsar D.S."/>
        </authorList>
    </citation>
    <scope>NUCLEOTIDE SEQUENCE</scope>
    <source>
        <strain evidence="14">I ESC-2004</strain>
    </source>
</reference>
<reference evidence="13" key="3">
    <citation type="submission" date="2015-06" db="UniProtKB">
        <authorList>
            <consortium name="EnsemblMetazoa"/>
        </authorList>
    </citation>
    <scope>IDENTIFICATION</scope>
</reference>
<evidence type="ECO:0000256" key="6">
    <source>
        <dbReference type="ARBA" id="ARBA00023136"/>
    </source>
</evidence>
<dbReference type="Pfam" id="PF00001">
    <property type="entry name" value="7tm_1"/>
    <property type="match status" value="1"/>
</dbReference>
<organism evidence="12">
    <name type="scientific">Capitella teleta</name>
    <name type="common">Polychaete worm</name>
    <dbReference type="NCBI Taxonomy" id="283909"/>
    <lineage>
        <taxon>Eukaryota</taxon>
        <taxon>Metazoa</taxon>
        <taxon>Spiralia</taxon>
        <taxon>Lophotrochozoa</taxon>
        <taxon>Annelida</taxon>
        <taxon>Polychaeta</taxon>
        <taxon>Sedentaria</taxon>
        <taxon>Scolecida</taxon>
        <taxon>Capitellidae</taxon>
        <taxon>Capitella</taxon>
    </lineage>
</organism>
<dbReference type="Proteomes" id="UP000014760">
    <property type="component" value="Unassembled WGS sequence"/>
</dbReference>
<dbReference type="SUPFAM" id="SSF81321">
    <property type="entry name" value="Family A G protein-coupled receptor-like"/>
    <property type="match status" value="1"/>
</dbReference>
<dbReference type="CDD" id="cd00637">
    <property type="entry name" value="7tm_classA_rhodopsin-like"/>
    <property type="match status" value="1"/>
</dbReference>
<comment type="similarity">
    <text evidence="9">Belongs to the G-protein coupled receptor 1 family.</text>
</comment>
<dbReference type="PANTHER" id="PTHR24228:SF75">
    <property type="entry name" value="G-PROTEIN COUPLED RECEPTORS FAMILY 1 PROFILE DOMAIN-CONTAINING PROTEIN"/>
    <property type="match status" value="1"/>
</dbReference>
<dbReference type="FunFam" id="1.20.1070.10:FF:000345">
    <property type="entry name" value="40S ribosomal protein S27"/>
    <property type="match status" value="1"/>
</dbReference>
<dbReference type="GO" id="GO:0005886">
    <property type="term" value="C:plasma membrane"/>
    <property type="evidence" value="ECO:0007669"/>
    <property type="project" value="UniProtKB-SubCell"/>
</dbReference>
<evidence type="ECO:0000256" key="3">
    <source>
        <dbReference type="ARBA" id="ARBA00022692"/>
    </source>
</evidence>
<feature type="transmembrane region" description="Helical" evidence="10">
    <location>
        <begin position="258"/>
        <end position="277"/>
    </location>
</feature>
<feature type="transmembrane region" description="Helical" evidence="10">
    <location>
        <begin position="226"/>
        <end position="246"/>
    </location>
</feature>
<keyword evidence="4 10" id="KW-1133">Transmembrane helix</keyword>
<feature type="transmembrane region" description="Helical" evidence="10">
    <location>
        <begin position="121"/>
        <end position="143"/>
    </location>
</feature>
<evidence type="ECO:0000256" key="4">
    <source>
        <dbReference type="ARBA" id="ARBA00022989"/>
    </source>
</evidence>
<evidence type="ECO:0000256" key="10">
    <source>
        <dbReference type="SAM" id="Phobius"/>
    </source>
</evidence>
<evidence type="ECO:0000256" key="9">
    <source>
        <dbReference type="RuleBase" id="RU000688"/>
    </source>
</evidence>
<accession>R7UQY3</accession>
<feature type="transmembrane region" description="Helical" evidence="10">
    <location>
        <begin position="163"/>
        <end position="188"/>
    </location>
</feature>